<evidence type="ECO:0000259" key="1">
    <source>
        <dbReference type="PROSITE" id="PS50035"/>
    </source>
</evidence>
<proteinExistence type="predicted"/>
<dbReference type="GO" id="GO:0030572">
    <property type="term" value="F:phosphatidyltransferase activity"/>
    <property type="evidence" value="ECO:0007669"/>
    <property type="project" value="UniProtKB-ARBA"/>
</dbReference>
<dbReference type="InterPro" id="IPR001736">
    <property type="entry name" value="PLipase_D/transphosphatidylase"/>
</dbReference>
<dbReference type="NCBIfam" id="NF038319">
    <property type="entry name" value="DISARM_DrmC_I"/>
    <property type="match status" value="1"/>
</dbReference>
<organism evidence="2 3">
    <name type="scientific">Rhodococcus coprophilus</name>
    <dbReference type="NCBI Taxonomy" id="38310"/>
    <lineage>
        <taxon>Bacteria</taxon>
        <taxon>Bacillati</taxon>
        <taxon>Actinomycetota</taxon>
        <taxon>Actinomycetes</taxon>
        <taxon>Mycobacteriales</taxon>
        <taxon>Nocardiaceae</taxon>
        <taxon>Rhodococcus</taxon>
    </lineage>
</organism>
<dbReference type="PANTHER" id="PTHR21248:SF22">
    <property type="entry name" value="PHOSPHOLIPASE D"/>
    <property type="match status" value="1"/>
</dbReference>
<dbReference type="KEGG" id="rcr:NCTC10994_01298"/>
<gene>
    <name evidence="2" type="ORF">NCTC10994_01298</name>
</gene>
<evidence type="ECO:0000313" key="2">
    <source>
        <dbReference type="EMBL" id="SQI29886.1"/>
    </source>
</evidence>
<dbReference type="Pfam" id="PF13091">
    <property type="entry name" value="PLDc_2"/>
    <property type="match status" value="1"/>
</dbReference>
<dbReference type="EMBL" id="LS483468">
    <property type="protein sequence ID" value="SQI29886.1"/>
    <property type="molecule type" value="Genomic_DNA"/>
</dbReference>
<reference evidence="2 3" key="1">
    <citation type="submission" date="2018-06" db="EMBL/GenBank/DDBJ databases">
        <authorList>
            <consortium name="Pathogen Informatics"/>
            <person name="Doyle S."/>
        </authorList>
    </citation>
    <scope>NUCLEOTIDE SEQUENCE [LARGE SCALE GENOMIC DNA]</scope>
    <source>
        <strain evidence="2 3">NCTC10994</strain>
    </source>
</reference>
<dbReference type="InterPro" id="IPR025202">
    <property type="entry name" value="PLD-like_dom"/>
</dbReference>
<evidence type="ECO:0000313" key="3">
    <source>
        <dbReference type="Proteomes" id="UP000249091"/>
    </source>
</evidence>
<dbReference type="PANTHER" id="PTHR21248">
    <property type="entry name" value="CARDIOLIPIN SYNTHASE"/>
    <property type="match status" value="1"/>
</dbReference>
<accession>A0A2X4TR67</accession>
<dbReference type="InterPro" id="IPR047955">
    <property type="entry name" value="DrmC-like"/>
</dbReference>
<dbReference type="PROSITE" id="PS50035">
    <property type="entry name" value="PLD"/>
    <property type="match status" value="1"/>
</dbReference>
<protein>
    <submittedName>
        <fullName evidence="2">Cardiolipin synthetase</fullName>
    </submittedName>
</protein>
<dbReference type="SMART" id="SM00155">
    <property type="entry name" value="PLDc"/>
    <property type="match status" value="1"/>
</dbReference>
<dbReference type="AlphaFoldDB" id="A0A2X4TR67"/>
<keyword evidence="3" id="KW-1185">Reference proteome</keyword>
<name>A0A2X4TR67_9NOCA</name>
<feature type="domain" description="PLD phosphodiesterase" evidence="1">
    <location>
        <begin position="178"/>
        <end position="205"/>
    </location>
</feature>
<dbReference type="STRING" id="1219011.GCA_001895045_02098"/>
<dbReference type="Gene3D" id="3.30.870.10">
    <property type="entry name" value="Endonuclease Chain A"/>
    <property type="match status" value="1"/>
</dbReference>
<dbReference type="Proteomes" id="UP000249091">
    <property type="component" value="Chromosome 1"/>
</dbReference>
<dbReference type="SUPFAM" id="SSF56024">
    <property type="entry name" value="Phospholipase D/nuclease"/>
    <property type="match status" value="1"/>
</dbReference>
<dbReference type="RefSeq" id="WP_072700099.1">
    <property type="nucleotide sequence ID" value="NZ_JAFBBL010000001.1"/>
</dbReference>
<dbReference type="GO" id="GO:0032049">
    <property type="term" value="P:cardiolipin biosynthetic process"/>
    <property type="evidence" value="ECO:0007669"/>
    <property type="project" value="UniProtKB-ARBA"/>
</dbReference>
<sequence length="248" mass="26241">MGRGLRPAHAERLASALAPLAEATEAQHLVGLIPTPAFGHSVQRLLAAWAEHPGPRGVTVGAAIAAAAHAHQDARRNPHLELVVSGPTSKAIHARRTEQVLLQLIAEATHKILLITFALHMHEHLRAALSAATARGVIVTVLAEDPDDNASFSGAPAKSLSDVFVNRLRWPTDQRPPSGAALHAKVVVIDEDMALITSANLTKRAASDNLEAGLLVRGGDIPPRLVGHIDQLVQQKILRKAPLGSLPT</sequence>